<dbReference type="AlphaFoldDB" id="X0W6Q2"/>
<name>X0W6Q2_9ZZZZ</name>
<proteinExistence type="predicted"/>
<feature type="non-terminal residue" evidence="1">
    <location>
        <position position="156"/>
    </location>
</feature>
<reference evidence="1" key="1">
    <citation type="journal article" date="2014" name="Front. Microbiol.">
        <title>High frequency of phylogenetically diverse reductive dehalogenase-homologous genes in deep subseafloor sedimentary metagenomes.</title>
        <authorList>
            <person name="Kawai M."/>
            <person name="Futagami T."/>
            <person name="Toyoda A."/>
            <person name="Takaki Y."/>
            <person name="Nishi S."/>
            <person name="Hori S."/>
            <person name="Arai W."/>
            <person name="Tsubouchi T."/>
            <person name="Morono Y."/>
            <person name="Uchiyama I."/>
            <person name="Ito T."/>
            <person name="Fujiyama A."/>
            <person name="Inagaki F."/>
            <person name="Takami H."/>
        </authorList>
    </citation>
    <scope>NUCLEOTIDE SEQUENCE</scope>
    <source>
        <strain evidence="1">Expedition CK06-06</strain>
    </source>
</reference>
<sequence>MTDKQQIIINNDIMQLWEPQAFGGASGSDTSIVHTCKNFDHFLVLLNFGVVDPGVIMRLEFEACSGVDGSDAVLIEPIYFRQKLADGSDTWTTQQTIADGQFDIVGGNAHVSATEDLCLVELEFNAAEIYNEGVAAADNIVRDCFKVQMIHTNADG</sequence>
<organism evidence="1">
    <name type="scientific">marine sediment metagenome</name>
    <dbReference type="NCBI Taxonomy" id="412755"/>
    <lineage>
        <taxon>unclassified sequences</taxon>
        <taxon>metagenomes</taxon>
        <taxon>ecological metagenomes</taxon>
    </lineage>
</organism>
<protein>
    <submittedName>
        <fullName evidence="1">Uncharacterized protein</fullName>
    </submittedName>
</protein>
<accession>X0W6Q2</accession>
<gene>
    <name evidence="1" type="ORF">S01H1_52961</name>
</gene>
<comment type="caution">
    <text evidence="1">The sequence shown here is derived from an EMBL/GenBank/DDBJ whole genome shotgun (WGS) entry which is preliminary data.</text>
</comment>
<evidence type="ECO:0000313" key="1">
    <source>
        <dbReference type="EMBL" id="GAG20303.1"/>
    </source>
</evidence>
<dbReference type="EMBL" id="BARS01034265">
    <property type="protein sequence ID" value="GAG20303.1"/>
    <property type="molecule type" value="Genomic_DNA"/>
</dbReference>